<dbReference type="NCBIfam" id="TIGR01563">
    <property type="entry name" value="gp16_SPP1"/>
    <property type="match status" value="1"/>
</dbReference>
<dbReference type="STRING" id="1166073.SAMN05192530_101406"/>
<dbReference type="Proteomes" id="UP000198793">
    <property type="component" value="Unassembled WGS sequence"/>
</dbReference>
<evidence type="ECO:0000313" key="1">
    <source>
        <dbReference type="EMBL" id="SDN59919.1"/>
    </source>
</evidence>
<dbReference type="AlphaFoldDB" id="A0A1H0CPV2"/>
<name>A0A1H0CPV2_9HYPH</name>
<evidence type="ECO:0000313" key="2">
    <source>
        <dbReference type="Proteomes" id="UP000198793"/>
    </source>
</evidence>
<dbReference type="Gene3D" id="2.40.10.270">
    <property type="entry name" value="Bacteriophage SPP1 head-tail adaptor protein"/>
    <property type="match status" value="1"/>
</dbReference>
<gene>
    <name evidence="1" type="ORF">SAMN05192530_101406</name>
</gene>
<protein>
    <submittedName>
        <fullName evidence="1">Phage head-tail adaptor, putative, SPP1 family</fullName>
    </submittedName>
</protein>
<dbReference type="Pfam" id="PF05521">
    <property type="entry name" value="Phage_HCP"/>
    <property type="match status" value="1"/>
</dbReference>
<dbReference type="InterPro" id="IPR008767">
    <property type="entry name" value="Phage_SPP1_head-tail_adaptor"/>
</dbReference>
<dbReference type="RefSeq" id="WP_090668097.1">
    <property type="nucleotide sequence ID" value="NZ_FNIT01000001.1"/>
</dbReference>
<keyword evidence="2" id="KW-1185">Reference proteome</keyword>
<reference evidence="1 2" key="1">
    <citation type="submission" date="2016-10" db="EMBL/GenBank/DDBJ databases">
        <authorList>
            <person name="de Groot N.N."/>
        </authorList>
    </citation>
    <scope>NUCLEOTIDE SEQUENCE [LARGE SCALE GENOMIC DNA]</scope>
    <source>
        <strain evidence="2">L7-484,KACC 16230,DSM 25025</strain>
    </source>
</reference>
<organism evidence="1 2">
    <name type="scientific">Aureimonas jatrophae</name>
    <dbReference type="NCBI Taxonomy" id="1166073"/>
    <lineage>
        <taxon>Bacteria</taxon>
        <taxon>Pseudomonadati</taxon>
        <taxon>Pseudomonadota</taxon>
        <taxon>Alphaproteobacteria</taxon>
        <taxon>Hyphomicrobiales</taxon>
        <taxon>Aurantimonadaceae</taxon>
        <taxon>Aureimonas</taxon>
    </lineage>
</organism>
<proteinExistence type="predicted"/>
<dbReference type="InterPro" id="IPR038666">
    <property type="entry name" value="SSP1_head-tail_sf"/>
</dbReference>
<accession>A0A1H0CPV2</accession>
<dbReference type="OrthoDB" id="7570189at2"/>
<dbReference type="EMBL" id="FNIT01000001">
    <property type="protein sequence ID" value="SDN59919.1"/>
    <property type="molecule type" value="Genomic_DNA"/>
</dbReference>
<sequence length="110" mass="12462">MGTLFLDAGLLRHRALIERNDPVPDAMGGAADRWHEVGEAAVRVEPARAEVSPEAGQRIARITHRVTLRHRDGLERGMAFRLGSRRLVIRTLHDPDETGRYLVCRCEEER</sequence>